<sequence length="345" mass="39999">MLRLKLYTKRDDIVALAILPLYYLFFNLMLFGKDYFGNLRVFTLATLSIIVFWTPIYFLHALPAIFLRKRFPAEKQALTRLCIAITIHMFMSGATICGFFYGYRLIDFPGFTFNLVSLQICLAVTWFINIILNILHEYIYTMDRWKQTLLETEELKRANLQSQLDGLKQQVNPHFLFNSLNSLTALISEDPKQAELFAEELSSVYRYVLRANERTLTELDQELDFVHSYYQLLKTRYNRGLDLTMDIDKQYGHYQIPPLTLQLLVENAVKHNIILPEQPLQIHIQTSKEGKLSVQNNLQKKSQRVLSNGVGLSNIISKYQVLGHPIPIVKEANGQFVVTLPLILS</sequence>
<dbReference type="PANTHER" id="PTHR34220">
    <property type="entry name" value="SENSOR HISTIDINE KINASE YPDA"/>
    <property type="match status" value="1"/>
</dbReference>
<proteinExistence type="predicted"/>
<protein>
    <recommendedName>
        <fullName evidence="2">Signal transduction histidine kinase internal region domain-containing protein</fullName>
    </recommendedName>
</protein>
<feature type="transmembrane region" description="Helical" evidence="1">
    <location>
        <begin position="115"/>
        <end position="135"/>
    </location>
</feature>
<dbReference type="GO" id="GO:0016020">
    <property type="term" value="C:membrane"/>
    <property type="evidence" value="ECO:0007669"/>
    <property type="project" value="InterPro"/>
</dbReference>
<dbReference type="EMBL" id="MORL01000047">
    <property type="protein sequence ID" value="OIN55645.1"/>
    <property type="molecule type" value="Genomic_DNA"/>
</dbReference>
<dbReference type="GO" id="GO:0000155">
    <property type="term" value="F:phosphorelay sensor kinase activity"/>
    <property type="evidence" value="ECO:0007669"/>
    <property type="project" value="InterPro"/>
</dbReference>
<accession>A0A1S2VBF7</accession>
<comment type="caution">
    <text evidence="3">The sequence shown here is derived from an EMBL/GenBank/DDBJ whole genome shotgun (WGS) entry which is preliminary data.</text>
</comment>
<dbReference type="Pfam" id="PF06580">
    <property type="entry name" value="His_kinase"/>
    <property type="match status" value="1"/>
</dbReference>
<keyword evidence="1" id="KW-1133">Transmembrane helix</keyword>
<evidence type="ECO:0000259" key="2">
    <source>
        <dbReference type="Pfam" id="PF06580"/>
    </source>
</evidence>
<evidence type="ECO:0000313" key="3">
    <source>
        <dbReference type="EMBL" id="OIN55645.1"/>
    </source>
</evidence>
<dbReference type="Proteomes" id="UP000181790">
    <property type="component" value="Unassembled WGS sequence"/>
</dbReference>
<dbReference type="InterPro" id="IPR010559">
    <property type="entry name" value="Sig_transdc_His_kin_internal"/>
</dbReference>
<keyword evidence="4" id="KW-1185">Reference proteome</keyword>
<name>A0A1S2VBF7_9BACT</name>
<dbReference type="AlphaFoldDB" id="A0A1S2VBF7"/>
<dbReference type="PANTHER" id="PTHR34220:SF7">
    <property type="entry name" value="SENSOR HISTIDINE KINASE YPDA"/>
    <property type="match status" value="1"/>
</dbReference>
<feature type="transmembrane region" description="Helical" evidence="1">
    <location>
        <begin position="78"/>
        <end position="103"/>
    </location>
</feature>
<gene>
    <name evidence="3" type="ORF">BLX24_28945</name>
</gene>
<reference evidence="3 4" key="1">
    <citation type="submission" date="2016-10" db="EMBL/GenBank/DDBJ databases">
        <title>Arsenicibacter rosenii gen. nov., sp. nov., an efficient arsenic-methylating bacterium isolated from an arsenic-contaminated paddy soil.</title>
        <authorList>
            <person name="Huang K."/>
        </authorList>
    </citation>
    <scope>NUCLEOTIDE SEQUENCE [LARGE SCALE GENOMIC DNA]</scope>
    <source>
        <strain evidence="3 4">SM-1</strain>
    </source>
</reference>
<organism evidence="3 4">
    <name type="scientific">Arsenicibacter rosenii</name>
    <dbReference type="NCBI Taxonomy" id="1750698"/>
    <lineage>
        <taxon>Bacteria</taxon>
        <taxon>Pseudomonadati</taxon>
        <taxon>Bacteroidota</taxon>
        <taxon>Cytophagia</taxon>
        <taxon>Cytophagales</taxon>
        <taxon>Spirosomataceae</taxon>
        <taxon>Arsenicibacter</taxon>
    </lineage>
</organism>
<evidence type="ECO:0000256" key="1">
    <source>
        <dbReference type="SAM" id="Phobius"/>
    </source>
</evidence>
<keyword evidence="1" id="KW-0472">Membrane</keyword>
<feature type="transmembrane region" description="Helical" evidence="1">
    <location>
        <begin position="44"/>
        <end position="66"/>
    </location>
</feature>
<feature type="transmembrane region" description="Helical" evidence="1">
    <location>
        <begin position="12"/>
        <end position="32"/>
    </location>
</feature>
<evidence type="ECO:0000313" key="4">
    <source>
        <dbReference type="Proteomes" id="UP000181790"/>
    </source>
</evidence>
<keyword evidence="1" id="KW-0812">Transmembrane</keyword>
<dbReference type="InterPro" id="IPR050640">
    <property type="entry name" value="Bact_2-comp_sensor_kinase"/>
</dbReference>
<feature type="domain" description="Signal transduction histidine kinase internal region" evidence="2">
    <location>
        <begin position="163"/>
        <end position="239"/>
    </location>
</feature>